<dbReference type="GO" id="GO:0032040">
    <property type="term" value="C:small-subunit processome"/>
    <property type="evidence" value="ECO:0007669"/>
    <property type="project" value="TreeGrafter"/>
</dbReference>
<dbReference type="SUPFAM" id="SSF50978">
    <property type="entry name" value="WD40 repeat-like"/>
    <property type="match status" value="1"/>
</dbReference>
<dbReference type="InterPro" id="IPR015943">
    <property type="entry name" value="WD40/YVTN_repeat-like_dom_sf"/>
</dbReference>
<evidence type="ECO:0000256" key="6">
    <source>
        <dbReference type="ARBA" id="ARBA00023242"/>
    </source>
</evidence>
<keyword evidence="5" id="KW-0677">Repeat</keyword>
<evidence type="ECO:0000256" key="10">
    <source>
        <dbReference type="SAM" id="MobiDB-lite"/>
    </source>
</evidence>
<evidence type="ECO:0000256" key="11">
    <source>
        <dbReference type="SAM" id="Phobius"/>
    </source>
</evidence>
<evidence type="ECO:0000313" key="13">
    <source>
        <dbReference type="EMBL" id="KAK9912185.1"/>
    </source>
</evidence>
<evidence type="ECO:0000256" key="7">
    <source>
        <dbReference type="ARBA" id="ARBA00023274"/>
    </source>
</evidence>
<reference evidence="13 14" key="1">
    <citation type="journal article" date="2023" name="G3 (Bethesda)">
        <title>A chromosome-length genome assembly and annotation of blackberry (Rubus argutus, cv. 'Hillquist').</title>
        <authorList>
            <person name="Bruna T."/>
            <person name="Aryal R."/>
            <person name="Dudchenko O."/>
            <person name="Sargent D.J."/>
            <person name="Mead D."/>
            <person name="Buti M."/>
            <person name="Cavallini A."/>
            <person name="Hytonen T."/>
            <person name="Andres J."/>
            <person name="Pham M."/>
            <person name="Weisz D."/>
            <person name="Mascagni F."/>
            <person name="Usai G."/>
            <person name="Natali L."/>
            <person name="Bassil N."/>
            <person name="Fernandez G.E."/>
            <person name="Lomsadze A."/>
            <person name="Armour M."/>
            <person name="Olukolu B."/>
            <person name="Poorten T."/>
            <person name="Britton C."/>
            <person name="Davik J."/>
            <person name="Ashrafi H."/>
            <person name="Aiden E.L."/>
            <person name="Borodovsky M."/>
            <person name="Worthington M."/>
        </authorList>
    </citation>
    <scope>NUCLEOTIDE SEQUENCE [LARGE SCALE GENOMIC DNA]</scope>
    <source>
        <strain evidence="13">PI 553951</strain>
    </source>
</reference>
<evidence type="ECO:0000256" key="3">
    <source>
        <dbReference type="ARBA" id="ARBA00021762"/>
    </source>
</evidence>
<evidence type="ECO:0000256" key="8">
    <source>
        <dbReference type="ARBA" id="ARBA00032239"/>
    </source>
</evidence>
<dbReference type="AlphaFoldDB" id="A0AAW1VWR5"/>
<dbReference type="PRINTS" id="PR00320">
    <property type="entry name" value="GPROTEINBRPT"/>
</dbReference>
<sequence length="443" mass="50388">MKVKVISRSTDEHTKERSQDLQHSNPEKAVEYVRALNAAKLDKIFARPFVGAMDGHIDAISCMAKNPNHLTGIFSGSMDGDIRLWDLASRRTVHQFPGHQGAVRGLAVSTDGHVLVSCGTDCSVRLWSVPISTAMELDVSSDKSVEPLETYVWKHAFRSVDHQWNFDRFATGGAGVEIWNHNRSAPEQSFEWGTDTVISVRFNPGQPDILATSASDRSIALYDLRMGKPAAKLIMATKTNSICWNPMEPINFTAANEDCNCYSFDSRKLNEAKCVHKDHVSAVMDIDYSPTGREFVTGSYDRTVRIFQYNGGHSREFIIQRECKGCFVSSSAVMLVMLFLGVMTLILGCGRLKHPNNWEFFFQEKRKRHEYHEAVKNRYKHLPEVKRIVRHRHLPKPIYKAAELRRTMTEAERRKEEKRKAHSAPGSITSKPLRKRRIVKVEE</sequence>
<feature type="region of interest" description="Disordered" evidence="10">
    <location>
        <begin position="1"/>
        <end position="25"/>
    </location>
</feature>
<evidence type="ECO:0000256" key="4">
    <source>
        <dbReference type="ARBA" id="ARBA00022574"/>
    </source>
</evidence>
<dbReference type="InterPro" id="IPR007287">
    <property type="entry name" value="Sof1"/>
</dbReference>
<dbReference type="GO" id="GO:0000462">
    <property type="term" value="P:maturation of SSU-rRNA from tricistronic rRNA transcript (SSU-rRNA, 5.8S rRNA, LSU-rRNA)"/>
    <property type="evidence" value="ECO:0007669"/>
    <property type="project" value="TreeGrafter"/>
</dbReference>
<feature type="transmembrane region" description="Helical" evidence="11">
    <location>
        <begin position="327"/>
        <end position="347"/>
    </location>
</feature>
<dbReference type="InterPro" id="IPR001680">
    <property type="entry name" value="WD40_rpt"/>
</dbReference>
<dbReference type="PROSITE" id="PS50294">
    <property type="entry name" value="WD_REPEATS_REGION"/>
    <property type="match status" value="3"/>
</dbReference>
<feature type="domain" description="Sof1-like protein" evidence="12">
    <location>
        <begin position="365"/>
        <end position="438"/>
    </location>
</feature>
<keyword evidence="7" id="KW-0687">Ribonucleoprotein</keyword>
<feature type="compositionally biased region" description="Basic residues" evidence="10">
    <location>
        <begin position="432"/>
        <end position="443"/>
    </location>
</feature>
<feature type="repeat" description="WD" evidence="9">
    <location>
        <begin position="276"/>
        <end position="317"/>
    </location>
</feature>
<dbReference type="InterPro" id="IPR051733">
    <property type="entry name" value="WD_repeat_DCAF13/WDSOF1"/>
</dbReference>
<keyword evidence="6" id="KW-0539">Nucleus</keyword>
<dbReference type="PROSITE" id="PS00678">
    <property type="entry name" value="WD_REPEATS_1"/>
    <property type="match status" value="1"/>
</dbReference>
<dbReference type="Pfam" id="PF04158">
    <property type="entry name" value="Sof1"/>
    <property type="match status" value="1"/>
</dbReference>
<gene>
    <name evidence="13" type="ORF">M0R45_036057</name>
</gene>
<dbReference type="EMBL" id="JBEDUW010000007">
    <property type="protein sequence ID" value="KAK9912185.1"/>
    <property type="molecule type" value="Genomic_DNA"/>
</dbReference>
<comment type="caution">
    <text evidence="13">The sequence shown here is derived from an EMBL/GenBank/DDBJ whole genome shotgun (WGS) entry which is preliminary data.</text>
</comment>
<name>A0AAW1VWR5_RUBAR</name>
<dbReference type="Gene3D" id="2.130.10.10">
    <property type="entry name" value="YVTN repeat-like/Quinoprotein amine dehydrogenase"/>
    <property type="match status" value="2"/>
</dbReference>
<dbReference type="InterPro" id="IPR020472">
    <property type="entry name" value="WD40_PAC1"/>
</dbReference>
<evidence type="ECO:0000256" key="5">
    <source>
        <dbReference type="ARBA" id="ARBA00022737"/>
    </source>
</evidence>
<dbReference type="Pfam" id="PF00400">
    <property type="entry name" value="WD40"/>
    <property type="match status" value="3"/>
</dbReference>
<evidence type="ECO:0000259" key="12">
    <source>
        <dbReference type="Pfam" id="PF04158"/>
    </source>
</evidence>
<keyword evidence="14" id="KW-1185">Reference proteome</keyword>
<evidence type="ECO:0000313" key="14">
    <source>
        <dbReference type="Proteomes" id="UP001457282"/>
    </source>
</evidence>
<comment type="subcellular location">
    <subcellularLocation>
        <location evidence="1">Nucleus</location>
        <location evidence="1">Nucleolus</location>
    </subcellularLocation>
</comment>
<dbReference type="Proteomes" id="UP001457282">
    <property type="component" value="Unassembled WGS sequence"/>
</dbReference>
<feature type="compositionally biased region" description="Basic and acidic residues" evidence="10">
    <location>
        <begin position="9"/>
        <end position="25"/>
    </location>
</feature>
<accession>A0AAW1VWR5</accession>
<feature type="compositionally biased region" description="Basic and acidic residues" evidence="10">
    <location>
        <begin position="409"/>
        <end position="419"/>
    </location>
</feature>
<organism evidence="13 14">
    <name type="scientific">Rubus argutus</name>
    <name type="common">Southern blackberry</name>
    <dbReference type="NCBI Taxonomy" id="59490"/>
    <lineage>
        <taxon>Eukaryota</taxon>
        <taxon>Viridiplantae</taxon>
        <taxon>Streptophyta</taxon>
        <taxon>Embryophyta</taxon>
        <taxon>Tracheophyta</taxon>
        <taxon>Spermatophyta</taxon>
        <taxon>Magnoliopsida</taxon>
        <taxon>eudicotyledons</taxon>
        <taxon>Gunneridae</taxon>
        <taxon>Pentapetalae</taxon>
        <taxon>rosids</taxon>
        <taxon>fabids</taxon>
        <taxon>Rosales</taxon>
        <taxon>Rosaceae</taxon>
        <taxon>Rosoideae</taxon>
        <taxon>Rosoideae incertae sedis</taxon>
        <taxon>Rubus</taxon>
    </lineage>
</organism>
<dbReference type="PANTHER" id="PTHR22851">
    <property type="entry name" value="U3 SMALL NUCLEOLAR RNA U3 SNORNA ASSOCIATED PROTEIN"/>
    <property type="match status" value="1"/>
</dbReference>
<keyword evidence="4 9" id="KW-0853">WD repeat</keyword>
<proteinExistence type="inferred from homology"/>
<evidence type="ECO:0000256" key="1">
    <source>
        <dbReference type="ARBA" id="ARBA00004604"/>
    </source>
</evidence>
<keyword evidence="11" id="KW-0812">Transmembrane</keyword>
<feature type="repeat" description="WD" evidence="9">
    <location>
        <begin position="53"/>
        <end position="95"/>
    </location>
</feature>
<keyword evidence="11" id="KW-0472">Membrane</keyword>
<dbReference type="InterPro" id="IPR019775">
    <property type="entry name" value="WD40_repeat_CS"/>
</dbReference>
<evidence type="ECO:0000256" key="9">
    <source>
        <dbReference type="PROSITE-ProRule" id="PRU00221"/>
    </source>
</evidence>
<comment type="similarity">
    <text evidence="2">Belongs to the WD repeat DCAF13/WDSOF1 family.</text>
</comment>
<keyword evidence="11" id="KW-1133">Transmembrane helix</keyword>
<dbReference type="InterPro" id="IPR036322">
    <property type="entry name" value="WD40_repeat_dom_sf"/>
</dbReference>
<dbReference type="PANTHER" id="PTHR22851:SF0">
    <property type="entry name" value="DDB1- AND CUL4-ASSOCIATED FACTOR 13"/>
    <property type="match status" value="1"/>
</dbReference>
<feature type="region of interest" description="Disordered" evidence="10">
    <location>
        <begin position="409"/>
        <end position="443"/>
    </location>
</feature>
<protein>
    <recommendedName>
        <fullName evidence="3">DDB1- and CUL4-associated factor 13</fullName>
    </recommendedName>
    <alternativeName>
        <fullName evidence="8">WD repeat and SOF domain-containing protein 1</fullName>
    </alternativeName>
</protein>
<dbReference type="PROSITE" id="PS50082">
    <property type="entry name" value="WD_REPEATS_2"/>
    <property type="match status" value="3"/>
</dbReference>
<dbReference type="SMART" id="SM00320">
    <property type="entry name" value="WD40"/>
    <property type="match status" value="4"/>
</dbReference>
<evidence type="ECO:0000256" key="2">
    <source>
        <dbReference type="ARBA" id="ARBA00005649"/>
    </source>
</evidence>
<feature type="repeat" description="WD" evidence="9">
    <location>
        <begin position="96"/>
        <end position="129"/>
    </location>
</feature>